<feature type="region of interest" description="Disordered" evidence="7">
    <location>
        <begin position="1544"/>
        <end position="1574"/>
    </location>
</feature>
<evidence type="ECO:0000259" key="9">
    <source>
        <dbReference type="PROSITE" id="PS50994"/>
    </source>
</evidence>
<keyword evidence="6" id="KW-0479">Metal-binding</keyword>
<name>A0A6H5I6G6_9HYME</name>
<evidence type="ECO:0000256" key="3">
    <source>
        <dbReference type="ARBA" id="ARBA00022750"/>
    </source>
</evidence>
<gene>
    <name evidence="10" type="ORF">TBRA_LOCUS5455</name>
</gene>
<accession>A0A6H5I6G6</accession>
<dbReference type="PROSITE" id="PS50158">
    <property type="entry name" value="ZF_CCHC"/>
    <property type="match status" value="1"/>
</dbReference>
<dbReference type="SUPFAM" id="SSF53098">
    <property type="entry name" value="Ribonuclease H-like"/>
    <property type="match status" value="1"/>
</dbReference>
<dbReference type="PANTHER" id="PTHR37984">
    <property type="entry name" value="PROTEIN CBG26694"/>
    <property type="match status" value="1"/>
</dbReference>
<dbReference type="PANTHER" id="PTHR37984:SF5">
    <property type="entry name" value="PROTEIN NYNRIN-LIKE"/>
    <property type="match status" value="1"/>
</dbReference>
<feature type="region of interest" description="Disordered" evidence="7">
    <location>
        <begin position="177"/>
        <end position="271"/>
    </location>
</feature>
<dbReference type="InterPro" id="IPR036397">
    <property type="entry name" value="RNaseH_sf"/>
</dbReference>
<dbReference type="GO" id="GO:0008270">
    <property type="term" value="F:zinc ion binding"/>
    <property type="evidence" value="ECO:0007669"/>
    <property type="project" value="UniProtKB-KW"/>
</dbReference>
<keyword evidence="11" id="KW-1185">Reference proteome</keyword>
<feature type="compositionally biased region" description="Polar residues" evidence="7">
    <location>
        <begin position="760"/>
        <end position="770"/>
    </location>
</feature>
<dbReference type="Proteomes" id="UP000479190">
    <property type="component" value="Unassembled WGS sequence"/>
</dbReference>
<feature type="domain" description="Integrase catalytic" evidence="9">
    <location>
        <begin position="993"/>
        <end position="1159"/>
    </location>
</feature>
<dbReference type="FunFam" id="1.10.340.70:FF:000001">
    <property type="entry name" value="Retrovirus-related Pol polyprotein from transposon gypsy-like Protein"/>
    <property type="match status" value="1"/>
</dbReference>
<dbReference type="EMBL" id="CADCXV010000714">
    <property type="protein sequence ID" value="CAB0033554.1"/>
    <property type="molecule type" value="Genomic_DNA"/>
</dbReference>
<dbReference type="SMART" id="SM00343">
    <property type="entry name" value="ZnF_C2HC"/>
    <property type="match status" value="4"/>
</dbReference>
<feature type="compositionally biased region" description="Low complexity" evidence="7">
    <location>
        <begin position="1637"/>
        <end position="1655"/>
    </location>
</feature>
<dbReference type="Pfam" id="PF03732">
    <property type="entry name" value="Retrotrans_gag"/>
    <property type="match status" value="1"/>
</dbReference>
<proteinExistence type="predicted"/>
<feature type="region of interest" description="Disordered" evidence="7">
    <location>
        <begin position="1418"/>
        <end position="1498"/>
    </location>
</feature>
<dbReference type="SUPFAM" id="SSF56672">
    <property type="entry name" value="DNA/RNA polymerases"/>
    <property type="match status" value="1"/>
</dbReference>
<dbReference type="SUPFAM" id="SSF57756">
    <property type="entry name" value="Retrovirus zinc finger-like domains"/>
    <property type="match status" value="2"/>
</dbReference>
<dbReference type="GO" id="GO:0006508">
    <property type="term" value="P:proteolysis"/>
    <property type="evidence" value="ECO:0007669"/>
    <property type="project" value="UniProtKB-KW"/>
</dbReference>
<dbReference type="GO" id="GO:0003677">
    <property type="term" value="F:DNA binding"/>
    <property type="evidence" value="ECO:0007669"/>
    <property type="project" value="UniProtKB-KW"/>
</dbReference>
<organism evidence="10 11">
    <name type="scientific">Trichogramma brassicae</name>
    <dbReference type="NCBI Taxonomy" id="86971"/>
    <lineage>
        <taxon>Eukaryota</taxon>
        <taxon>Metazoa</taxon>
        <taxon>Ecdysozoa</taxon>
        <taxon>Arthropoda</taxon>
        <taxon>Hexapoda</taxon>
        <taxon>Insecta</taxon>
        <taxon>Pterygota</taxon>
        <taxon>Neoptera</taxon>
        <taxon>Endopterygota</taxon>
        <taxon>Hymenoptera</taxon>
        <taxon>Apocrita</taxon>
        <taxon>Proctotrupomorpha</taxon>
        <taxon>Chalcidoidea</taxon>
        <taxon>Trichogrammatidae</taxon>
        <taxon>Trichogramma</taxon>
    </lineage>
</organism>
<dbReference type="OrthoDB" id="8006889at2759"/>
<dbReference type="InterPro" id="IPR012337">
    <property type="entry name" value="RNaseH-like_sf"/>
</dbReference>
<feature type="compositionally biased region" description="Basic and acidic residues" evidence="7">
    <location>
        <begin position="249"/>
        <end position="259"/>
    </location>
</feature>
<evidence type="ECO:0000259" key="8">
    <source>
        <dbReference type="PROSITE" id="PS50158"/>
    </source>
</evidence>
<dbReference type="GO" id="GO:0003964">
    <property type="term" value="F:RNA-directed DNA polymerase activity"/>
    <property type="evidence" value="ECO:0007669"/>
    <property type="project" value="UniProtKB-EC"/>
</dbReference>
<evidence type="ECO:0000313" key="10">
    <source>
        <dbReference type="EMBL" id="CAB0033554.1"/>
    </source>
</evidence>
<dbReference type="InterPro" id="IPR041588">
    <property type="entry name" value="Integrase_H2C2"/>
</dbReference>
<keyword evidence="3" id="KW-0064">Aspartyl protease</keyword>
<keyword evidence="5" id="KW-0511">Multifunctional enzyme</keyword>
<feature type="compositionally biased region" description="Polar residues" evidence="7">
    <location>
        <begin position="1614"/>
        <end position="1636"/>
    </location>
</feature>
<keyword evidence="3" id="KW-0378">Hydrolase</keyword>
<dbReference type="InterPro" id="IPR043128">
    <property type="entry name" value="Rev_trsase/Diguanyl_cyclase"/>
</dbReference>
<dbReference type="InterPro" id="IPR050951">
    <property type="entry name" value="Retrovirus_Pol_polyprotein"/>
</dbReference>
<dbReference type="Gene3D" id="3.30.420.10">
    <property type="entry name" value="Ribonuclease H-like superfamily/Ribonuclease H"/>
    <property type="match status" value="1"/>
</dbReference>
<feature type="compositionally biased region" description="Low complexity" evidence="7">
    <location>
        <begin position="743"/>
        <end position="759"/>
    </location>
</feature>
<keyword evidence="2" id="KW-0645">Protease</keyword>
<keyword evidence="6" id="KW-0862">Zinc</keyword>
<evidence type="ECO:0000256" key="6">
    <source>
        <dbReference type="PROSITE-ProRule" id="PRU00047"/>
    </source>
</evidence>
<evidence type="ECO:0000256" key="1">
    <source>
        <dbReference type="ARBA" id="ARBA00012493"/>
    </source>
</evidence>
<dbReference type="EC" id="2.7.7.49" evidence="1"/>
<evidence type="ECO:0000256" key="5">
    <source>
        <dbReference type="ARBA" id="ARBA00023268"/>
    </source>
</evidence>
<keyword evidence="6" id="KW-0863">Zinc-finger</keyword>
<dbReference type="InterPro" id="IPR001878">
    <property type="entry name" value="Znf_CCHC"/>
</dbReference>
<feature type="compositionally biased region" description="Basic and acidic residues" evidence="7">
    <location>
        <begin position="1437"/>
        <end position="1451"/>
    </location>
</feature>
<dbReference type="InterPro" id="IPR041577">
    <property type="entry name" value="RT_RNaseH_2"/>
</dbReference>
<feature type="compositionally biased region" description="Basic residues" evidence="7">
    <location>
        <begin position="191"/>
        <end position="201"/>
    </location>
</feature>
<dbReference type="Gene3D" id="4.10.60.10">
    <property type="entry name" value="Zinc finger, CCHC-type"/>
    <property type="match status" value="2"/>
</dbReference>
<dbReference type="Gene3D" id="3.30.70.270">
    <property type="match status" value="1"/>
</dbReference>
<dbReference type="InterPro" id="IPR005162">
    <property type="entry name" value="Retrotrans_gag_dom"/>
</dbReference>
<feature type="region of interest" description="Disordered" evidence="7">
    <location>
        <begin position="1614"/>
        <end position="1660"/>
    </location>
</feature>
<protein>
    <recommendedName>
        <fullName evidence="1">RNA-directed DNA polymerase</fullName>
        <ecNumber evidence="1">2.7.7.49</ecNumber>
    </recommendedName>
</protein>
<feature type="region of interest" description="Disordered" evidence="7">
    <location>
        <begin position="738"/>
        <end position="770"/>
    </location>
</feature>
<dbReference type="GO" id="GO:0015074">
    <property type="term" value="P:DNA integration"/>
    <property type="evidence" value="ECO:0007669"/>
    <property type="project" value="InterPro"/>
</dbReference>
<feature type="compositionally biased region" description="Polar residues" evidence="7">
    <location>
        <begin position="1464"/>
        <end position="1483"/>
    </location>
</feature>
<keyword evidence="4" id="KW-0238">DNA-binding</keyword>
<dbReference type="InterPro" id="IPR001584">
    <property type="entry name" value="Integrase_cat-core"/>
</dbReference>
<evidence type="ECO:0000256" key="2">
    <source>
        <dbReference type="ARBA" id="ARBA00022670"/>
    </source>
</evidence>
<reference evidence="10 11" key="1">
    <citation type="submission" date="2020-02" db="EMBL/GenBank/DDBJ databases">
        <authorList>
            <person name="Ferguson B K."/>
        </authorList>
    </citation>
    <scope>NUCLEOTIDE SEQUENCE [LARGE SCALE GENOMIC DNA]</scope>
</reference>
<dbReference type="Pfam" id="PF00665">
    <property type="entry name" value="rve"/>
    <property type="match status" value="1"/>
</dbReference>
<evidence type="ECO:0000313" key="11">
    <source>
        <dbReference type="Proteomes" id="UP000479190"/>
    </source>
</evidence>
<evidence type="ECO:0000256" key="4">
    <source>
        <dbReference type="ARBA" id="ARBA00023125"/>
    </source>
</evidence>
<dbReference type="Pfam" id="PF17919">
    <property type="entry name" value="RT_RNaseH_2"/>
    <property type="match status" value="1"/>
</dbReference>
<dbReference type="Gene3D" id="1.10.340.70">
    <property type="match status" value="2"/>
</dbReference>
<dbReference type="GO" id="GO:0042575">
    <property type="term" value="C:DNA polymerase complex"/>
    <property type="evidence" value="ECO:0007669"/>
    <property type="project" value="UniProtKB-ARBA"/>
</dbReference>
<sequence length="1779" mass="202657">MAVSANNVKMRTRAQAEQFKQRMEALVRLEGPNELLRKIKDLPMQSVIEKLQQRRLSTIGDEETLRVRLLRARCKALPNSNQLDVPWDPEIDEETEKSEKSLNETTLQVKNHEMEIDGAQGGSAPPVPTDGVFDPQMIAALMETIRREVGIAVAREIAKLSRGGASADAVGASVELGLRGSSPRDGNQTPKIKKSPRKVLRKMTTMEDLATEEMRRSSTPWDPKTPLGLPSGKLGVKEMPSDESESDSEQEHSSWHDRQVPGGWSRKGPVIFPPPDYARAEQQWKWARMLRDTGLTFSGAKDKLGAETFLARLERYRTKGAIPQQDMLFAVDALLVGESQVWYESVEHILHSWQDFERRIRRSFASQATPEEFLTELRRRTQGKDAPFVWGVDQEQAFETLKQSLSEAPVLVRPDFEKEFAIQTDASDYAIGAVLTQEREDDGMLYKRSNNALLDPVSIAENSWRLVVPAEQRERVLAESPCLTSSGHLGAKKTYDRLACEYWWPGMCTPTHQTPNPTAPNRQQIDLTCKTQQLLRGYDLKFGKSQDDDAETFISRLRTVTQLTNVSERDLLAFMPSMLAGDAEIWAEPLYTTWTTLEKFEEDLRLQYGIPNFQIRLENEILTRTQGPDETIAVYIAKIRLLMNKLSPAWTLEKQLDRIYENLHPKYIKSINRNQFTSIKELTLLGQQQERVFDKQKTYKPPPPADHHMIRKSAYCTTKTHKTAAISEVEEVAAVNTYKPRQTNTPPSNTNNNTATNNTQRQPKTQIGSNNKKTDHCWICDATDHWAMKCPQKTGDICFRCRTEVVITDHASLKWLHNLRDPSGRLARWATALQAYNMDISHRKGAFHKVPDYLSRSIDEIAAIKTKDPIEDLWYAKLLREVELKPDKFPDYRIDNNLLYIHRPKSLKDPLLPELNSWKLVVPAENRKTVLHDMHNTPQAGHLGREKTFEKLALLYFWPKMRSNVYNYVRRCKKCQLHKPSQQQPKGLMGKRDIEGPWTHVASDVMGPLPRSKAGNSYIVVFQDLFTKYIEVKPMRKANASTILHNFEEQVLFRWGCPKYLITDNGTEYSNRAISKRMLELGIHQTTIAAYRPQANPTERVNRTFKTMISMFIDQDHSTWDVYVKELTFAFNNAFGTSTGFSAYLNFGRNPRTIVTIRNELENTPFSLESLTPDMWADRMSRLPAIYDFVRKNLAAANEKQAKYYNANRKEISFEINDLVVRKNHTLSSKVEKLVPSAAPAAVLQAAPAAARPADEPVAVPPIVPADEPVAVPPMVLAFEPVAVPPAAPAEEPAAERPPEAAELARRLNLERALARQQEIVQREHQDLICFRCQERGHVQRYCTSDSPGRYCYKCSAPGYDTMSCPYCAKYQKRAVENMPEDTLPSLLELDFSHLTLVEDEEGRKKLVMERNNDVSVRLPEQPEGLHRQSSCPWTSEWRRRAQRETPARRHEPAKKRTRWTGRSPFSSSGTAGSGWRSSNGRTQTEEEMPASADVSTELARTSVLHRRVRDVARTEEENLCWKRRRGRCWNSWWRLVSRWRSATARRSRRGGRGDGYASSRRRSDGGKRTGATATFGIRTRTSALPVPPAVQRVSYVAGPHGLVFQPFVEQQQRRSQAGSPLEGQQQCQLRRQNGYQEEQQQQHRQLPRLQPQQHQQEEAYVEVRPLSPVAGPSSLSGNAAAPARIRGENFGGLQLVRFVLGLGPPRGAFFECHQPGHTRRQCRNPFDGVLCTNCGRRGVKVQQCPRCSRGWKKSQRNFHSKKAAAKKQLWKALGGERR</sequence>
<dbReference type="Pfam" id="PF17921">
    <property type="entry name" value="Integrase_H2C2"/>
    <property type="match status" value="2"/>
</dbReference>
<feature type="domain" description="CCHC-type" evidence="8">
    <location>
        <begin position="1330"/>
        <end position="1345"/>
    </location>
</feature>
<evidence type="ECO:0000256" key="7">
    <source>
        <dbReference type="SAM" id="MobiDB-lite"/>
    </source>
</evidence>
<dbReference type="PROSITE" id="PS50994">
    <property type="entry name" value="INTEGRASE"/>
    <property type="match status" value="1"/>
</dbReference>
<dbReference type="InterPro" id="IPR036875">
    <property type="entry name" value="Znf_CCHC_sf"/>
</dbReference>
<dbReference type="InterPro" id="IPR043502">
    <property type="entry name" value="DNA/RNA_pol_sf"/>
</dbReference>
<dbReference type="GO" id="GO:0004190">
    <property type="term" value="F:aspartic-type endopeptidase activity"/>
    <property type="evidence" value="ECO:0007669"/>
    <property type="project" value="UniProtKB-KW"/>
</dbReference>